<feature type="compositionally biased region" description="Basic and acidic residues" evidence="1">
    <location>
        <begin position="169"/>
        <end position="184"/>
    </location>
</feature>
<reference evidence="2" key="1">
    <citation type="journal article" date="2020" name="Fungal Divers.">
        <title>Resolving the Mortierellaceae phylogeny through synthesis of multi-gene phylogenetics and phylogenomics.</title>
        <authorList>
            <person name="Vandepol N."/>
            <person name="Liber J."/>
            <person name="Desiro A."/>
            <person name="Na H."/>
            <person name="Kennedy M."/>
            <person name="Barry K."/>
            <person name="Grigoriev I.V."/>
            <person name="Miller A.N."/>
            <person name="O'Donnell K."/>
            <person name="Stajich J.E."/>
            <person name="Bonito G."/>
        </authorList>
    </citation>
    <scope>NUCLEOTIDE SEQUENCE</scope>
    <source>
        <strain evidence="2">MES-2147</strain>
    </source>
</reference>
<gene>
    <name evidence="2" type="ORF">BGZ65_002264</name>
</gene>
<dbReference type="Proteomes" id="UP000749646">
    <property type="component" value="Unassembled WGS sequence"/>
</dbReference>
<name>A0A9P6MIE0_9FUNG</name>
<evidence type="ECO:0000313" key="3">
    <source>
        <dbReference type="Proteomes" id="UP000749646"/>
    </source>
</evidence>
<dbReference type="OrthoDB" id="10039049at2759"/>
<evidence type="ECO:0000313" key="2">
    <source>
        <dbReference type="EMBL" id="KAG0002855.1"/>
    </source>
</evidence>
<dbReference type="EMBL" id="JAAAHW010000402">
    <property type="protein sequence ID" value="KAG0002855.1"/>
    <property type="molecule type" value="Genomic_DNA"/>
</dbReference>
<evidence type="ECO:0000256" key="1">
    <source>
        <dbReference type="SAM" id="MobiDB-lite"/>
    </source>
</evidence>
<protein>
    <submittedName>
        <fullName evidence="2">Uncharacterized protein</fullName>
    </submittedName>
</protein>
<feature type="region of interest" description="Disordered" evidence="1">
    <location>
        <begin position="143"/>
        <end position="199"/>
    </location>
</feature>
<accession>A0A9P6MIE0</accession>
<sequence length="199" mass="21492">MTLTIVQTNAIADAVAITDAKPTAVPDSAMNKNKAGSTTPGSYRHTFPVHTKIVPSPLSKEAPPESYRGFVNLGMLLLFGNNIRLIIENYLKYGFLLSFPGSNVSRQDWILTAITHAILPFNLIAAYKLEAWAKKQADGFKKRRADEVSKAPSSSSTAPDAVAPGDDVQDAKDKKKYEKGKGEAKIQSVDALAKANQST</sequence>
<proteinExistence type="predicted"/>
<feature type="non-terminal residue" evidence="2">
    <location>
        <position position="199"/>
    </location>
</feature>
<dbReference type="AlphaFoldDB" id="A0A9P6MIE0"/>
<keyword evidence="3" id="KW-1185">Reference proteome</keyword>
<organism evidence="2 3">
    <name type="scientific">Modicella reniformis</name>
    <dbReference type="NCBI Taxonomy" id="1440133"/>
    <lineage>
        <taxon>Eukaryota</taxon>
        <taxon>Fungi</taxon>
        <taxon>Fungi incertae sedis</taxon>
        <taxon>Mucoromycota</taxon>
        <taxon>Mortierellomycotina</taxon>
        <taxon>Mortierellomycetes</taxon>
        <taxon>Mortierellales</taxon>
        <taxon>Mortierellaceae</taxon>
        <taxon>Modicella</taxon>
    </lineage>
</organism>
<comment type="caution">
    <text evidence="2">The sequence shown here is derived from an EMBL/GenBank/DDBJ whole genome shotgun (WGS) entry which is preliminary data.</text>
</comment>